<evidence type="ECO:0000256" key="3">
    <source>
        <dbReference type="ARBA" id="ARBA00023242"/>
    </source>
</evidence>
<name>A0CK90_PARTE</name>
<evidence type="ECO:0000256" key="1">
    <source>
        <dbReference type="ARBA" id="ARBA00004123"/>
    </source>
</evidence>
<dbReference type="OrthoDB" id="60033at2759"/>
<dbReference type="PANTHER" id="PTHR10015:SF206">
    <property type="entry name" value="HSF-TYPE DNA-BINDING DOMAIN-CONTAINING PROTEIN"/>
    <property type="match status" value="1"/>
</dbReference>
<proteinExistence type="inferred from homology"/>
<dbReference type="PANTHER" id="PTHR10015">
    <property type="entry name" value="HEAT SHOCK TRANSCRIPTION FACTOR"/>
    <property type="match status" value="1"/>
</dbReference>
<dbReference type="FunFam" id="1.10.10.10:FF:000334">
    <property type="entry name" value="Heat shock factor protein 2"/>
    <property type="match status" value="1"/>
</dbReference>
<accession>A0CK90</accession>
<reference evidence="6 7" key="1">
    <citation type="journal article" date="2006" name="Nature">
        <title>Global trends of whole-genome duplications revealed by the ciliate Paramecium tetraurelia.</title>
        <authorList>
            <consortium name="Genoscope"/>
            <person name="Aury J.-M."/>
            <person name="Jaillon O."/>
            <person name="Duret L."/>
            <person name="Noel B."/>
            <person name="Jubin C."/>
            <person name="Porcel B.M."/>
            <person name="Segurens B."/>
            <person name="Daubin V."/>
            <person name="Anthouard V."/>
            <person name="Aiach N."/>
            <person name="Arnaiz O."/>
            <person name="Billaut A."/>
            <person name="Beisson J."/>
            <person name="Blanc I."/>
            <person name="Bouhouche K."/>
            <person name="Camara F."/>
            <person name="Duharcourt S."/>
            <person name="Guigo R."/>
            <person name="Gogendeau D."/>
            <person name="Katinka M."/>
            <person name="Keller A.-M."/>
            <person name="Kissmehl R."/>
            <person name="Klotz C."/>
            <person name="Koll F."/>
            <person name="Le Moue A."/>
            <person name="Lepere C."/>
            <person name="Malinsky S."/>
            <person name="Nowacki M."/>
            <person name="Nowak J.K."/>
            <person name="Plattner H."/>
            <person name="Poulain J."/>
            <person name="Ruiz F."/>
            <person name="Serrano V."/>
            <person name="Zagulski M."/>
            <person name="Dessen P."/>
            <person name="Betermier M."/>
            <person name="Weissenbach J."/>
            <person name="Scarpelli C."/>
            <person name="Schachter V."/>
            <person name="Sperling L."/>
            <person name="Meyer E."/>
            <person name="Cohen J."/>
            <person name="Wincker P."/>
        </authorList>
    </citation>
    <scope>NUCLEOTIDE SEQUENCE [LARGE SCALE GENOMIC DNA]</scope>
    <source>
        <strain evidence="6 7">Stock d4-2</strain>
    </source>
</reference>
<dbReference type="HOGENOM" id="CLU_030308_8_2_1"/>
<evidence type="ECO:0000256" key="2">
    <source>
        <dbReference type="ARBA" id="ARBA00023125"/>
    </source>
</evidence>
<dbReference type="EMBL" id="CT868096">
    <property type="protein sequence ID" value="CAK71207.1"/>
    <property type="molecule type" value="Genomic_DNA"/>
</dbReference>
<evidence type="ECO:0000256" key="4">
    <source>
        <dbReference type="RuleBase" id="RU004020"/>
    </source>
</evidence>
<dbReference type="InterPro" id="IPR000232">
    <property type="entry name" value="HSF_DNA-bd"/>
</dbReference>
<dbReference type="OMA" id="EDCFQES"/>
<keyword evidence="2" id="KW-0238">DNA-binding</keyword>
<dbReference type="GeneID" id="5024389"/>
<dbReference type="Proteomes" id="UP000000600">
    <property type="component" value="Unassembled WGS sequence"/>
</dbReference>
<evidence type="ECO:0000313" key="6">
    <source>
        <dbReference type="EMBL" id="CAK71207.1"/>
    </source>
</evidence>
<dbReference type="GO" id="GO:0043565">
    <property type="term" value="F:sequence-specific DNA binding"/>
    <property type="evidence" value="ECO:0007669"/>
    <property type="project" value="InterPro"/>
</dbReference>
<dbReference type="InterPro" id="IPR036390">
    <property type="entry name" value="WH_DNA-bd_sf"/>
</dbReference>
<dbReference type="eggNOG" id="KOG0627">
    <property type="taxonomic scope" value="Eukaryota"/>
</dbReference>
<keyword evidence="7" id="KW-1185">Reference proteome</keyword>
<dbReference type="Pfam" id="PF00447">
    <property type="entry name" value="HSF_DNA-bind"/>
    <property type="match status" value="1"/>
</dbReference>
<dbReference type="GO" id="GO:0005634">
    <property type="term" value="C:nucleus"/>
    <property type="evidence" value="ECO:0007669"/>
    <property type="project" value="UniProtKB-SubCell"/>
</dbReference>
<keyword evidence="3" id="KW-0539">Nucleus</keyword>
<protein>
    <recommendedName>
        <fullName evidence="5">HSF-type DNA-binding domain-containing protein</fullName>
    </recommendedName>
</protein>
<dbReference type="RefSeq" id="XP_001438604.1">
    <property type="nucleotide sequence ID" value="XM_001438567.1"/>
</dbReference>
<feature type="domain" description="HSF-type DNA-binding" evidence="5">
    <location>
        <begin position="50"/>
        <end position="74"/>
    </location>
</feature>
<evidence type="ECO:0000259" key="5">
    <source>
        <dbReference type="PROSITE" id="PS00434"/>
    </source>
</evidence>
<gene>
    <name evidence="6" type="ORF">GSPATT00000920001</name>
</gene>
<dbReference type="SMART" id="SM00415">
    <property type="entry name" value="HSF"/>
    <property type="match status" value="1"/>
</dbReference>
<dbReference type="Gene3D" id="1.10.10.10">
    <property type="entry name" value="Winged helix-like DNA-binding domain superfamily/Winged helix DNA-binding domain"/>
    <property type="match status" value="1"/>
</dbReference>
<dbReference type="InterPro" id="IPR036388">
    <property type="entry name" value="WH-like_DNA-bd_sf"/>
</dbReference>
<dbReference type="PROSITE" id="PS00434">
    <property type="entry name" value="HSF_DOMAIN"/>
    <property type="match status" value="1"/>
</dbReference>
<sequence>MNNIKTSIPTFILKTYQMLEDQKSTNVISWTSQGTAFIVYNQVLLEKEVLQNFFKHSNYSSFVRQLNLYNFKKVKSNEGQIFKHKCFRKGMKQYQIFKLRSMLQFIKRKNQDDPQVGSNTLVQEEPIIHIKEEQNLFKECAIDIKETNNKLKEDMKLLQETSSYLIDQMQNLNHTQQFVYNQSVDIEVKFKQVGQMLHAINEELRQEMQDKSEPITNKFLDKKEDCFQESKVGSPNPYVDYNSTALNPLDYEYFIDSFL</sequence>
<comment type="similarity">
    <text evidence="4">Belongs to the HSF family.</text>
</comment>
<dbReference type="STRING" id="5888.A0CK90"/>
<dbReference type="InParanoid" id="A0CK90"/>
<organism evidence="6 7">
    <name type="scientific">Paramecium tetraurelia</name>
    <dbReference type="NCBI Taxonomy" id="5888"/>
    <lineage>
        <taxon>Eukaryota</taxon>
        <taxon>Sar</taxon>
        <taxon>Alveolata</taxon>
        <taxon>Ciliophora</taxon>
        <taxon>Intramacronucleata</taxon>
        <taxon>Oligohymenophorea</taxon>
        <taxon>Peniculida</taxon>
        <taxon>Parameciidae</taxon>
        <taxon>Paramecium</taxon>
    </lineage>
</organism>
<dbReference type="SUPFAM" id="SSF46785">
    <property type="entry name" value="Winged helix' DNA-binding domain"/>
    <property type="match status" value="1"/>
</dbReference>
<dbReference type="GO" id="GO:0003700">
    <property type="term" value="F:DNA-binding transcription factor activity"/>
    <property type="evidence" value="ECO:0007669"/>
    <property type="project" value="InterPro"/>
</dbReference>
<comment type="subcellular location">
    <subcellularLocation>
        <location evidence="1">Nucleus</location>
    </subcellularLocation>
</comment>
<dbReference type="AlphaFoldDB" id="A0CK90"/>
<evidence type="ECO:0000313" key="7">
    <source>
        <dbReference type="Proteomes" id="UP000000600"/>
    </source>
</evidence>
<dbReference type="PRINTS" id="PR00056">
    <property type="entry name" value="HSFDOMAIN"/>
</dbReference>
<dbReference type="KEGG" id="ptm:GSPATT00000920001"/>